<gene>
    <name evidence="2" type="ORF">BCV70DRAFT_27965</name>
</gene>
<feature type="region of interest" description="Disordered" evidence="1">
    <location>
        <begin position="19"/>
        <end position="38"/>
    </location>
</feature>
<reference evidence="2 3" key="1">
    <citation type="journal article" date="2018" name="Mol. Biol. Evol.">
        <title>Broad Genomic Sampling Reveals a Smut Pathogenic Ancestry of the Fungal Clade Ustilaginomycotina.</title>
        <authorList>
            <person name="Kijpornyongpan T."/>
            <person name="Mondo S.J."/>
            <person name="Barry K."/>
            <person name="Sandor L."/>
            <person name="Lee J."/>
            <person name="Lipzen A."/>
            <person name="Pangilinan J."/>
            <person name="LaButti K."/>
            <person name="Hainaut M."/>
            <person name="Henrissat B."/>
            <person name="Grigoriev I.V."/>
            <person name="Spatafora J.W."/>
            <person name="Aime M.C."/>
        </authorList>
    </citation>
    <scope>NUCLEOTIDE SEQUENCE [LARGE SCALE GENOMIC DNA]</scope>
    <source>
        <strain evidence="2 3">MCA 3645</strain>
    </source>
</reference>
<evidence type="ECO:0000313" key="3">
    <source>
        <dbReference type="Proteomes" id="UP000246740"/>
    </source>
</evidence>
<name>A0A317XNB4_9BASI</name>
<evidence type="ECO:0000256" key="1">
    <source>
        <dbReference type="SAM" id="MobiDB-lite"/>
    </source>
</evidence>
<dbReference type="InParanoid" id="A0A317XNB4"/>
<dbReference type="EMBL" id="KZ819197">
    <property type="protein sequence ID" value="PWY98800.1"/>
    <property type="molecule type" value="Genomic_DNA"/>
</dbReference>
<accession>A0A317XNB4</accession>
<proteinExistence type="predicted"/>
<dbReference type="AlphaFoldDB" id="A0A317XNB4"/>
<evidence type="ECO:0000313" key="2">
    <source>
        <dbReference type="EMBL" id="PWY98800.1"/>
    </source>
</evidence>
<keyword evidence="3" id="KW-1185">Reference proteome</keyword>
<organism evidence="2 3">
    <name type="scientific">Testicularia cyperi</name>
    <dbReference type="NCBI Taxonomy" id="1882483"/>
    <lineage>
        <taxon>Eukaryota</taxon>
        <taxon>Fungi</taxon>
        <taxon>Dikarya</taxon>
        <taxon>Basidiomycota</taxon>
        <taxon>Ustilaginomycotina</taxon>
        <taxon>Ustilaginomycetes</taxon>
        <taxon>Ustilaginales</taxon>
        <taxon>Anthracoideaceae</taxon>
        <taxon>Testicularia</taxon>
    </lineage>
</organism>
<sequence>MLSTTACLRASQDTWPNGAFQESQRTGRSHLRRQRSETMSASENVLSRSILYTVLACGGCVSELLCCITLVGKQSALGPQKLFRLVQWMCTRPRQACIGSSCPLSPASSPSNGCECCMSSRGPLCSCHTMPDAHNTR</sequence>
<protein>
    <submittedName>
        <fullName evidence="2">Uncharacterized protein</fullName>
    </submittedName>
</protein>
<dbReference type="Proteomes" id="UP000246740">
    <property type="component" value="Unassembled WGS sequence"/>
</dbReference>